<accession>A0AAV6UE37</accession>
<evidence type="ECO:0000313" key="5">
    <source>
        <dbReference type="Proteomes" id="UP000827092"/>
    </source>
</evidence>
<dbReference type="Proteomes" id="UP000827092">
    <property type="component" value="Unassembled WGS sequence"/>
</dbReference>
<dbReference type="NCBIfam" id="NF006108">
    <property type="entry name" value="PRK08259.1"/>
    <property type="match status" value="1"/>
</dbReference>
<dbReference type="PROSITE" id="PS00166">
    <property type="entry name" value="ENOYL_COA_HYDRATASE"/>
    <property type="match status" value="1"/>
</dbReference>
<name>A0AAV6UE37_9ARAC</name>
<reference evidence="4 5" key="1">
    <citation type="journal article" date="2022" name="Nat. Ecol. Evol.">
        <title>A masculinizing supergene underlies an exaggerated male reproductive morph in a spider.</title>
        <authorList>
            <person name="Hendrickx F."/>
            <person name="De Corte Z."/>
            <person name="Sonet G."/>
            <person name="Van Belleghem S.M."/>
            <person name="Kostlbacher S."/>
            <person name="Vangestel C."/>
        </authorList>
    </citation>
    <scope>NUCLEOTIDE SEQUENCE [LARGE SCALE GENOMIC DNA]</scope>
    <source>
        <strain evidence="4">W744_W776</strain>
    </source>
</reference>
<dbReference type="CDD" id="cd06558">
    <property type="entry name" value="crotonase-like"/>
    <property type="match status" value="1"/>
</dbReference>
<protein>
    <submittedName>
        <fullName evidence="4">Uncharacterized protein</fullName>
    </submittedName>
</protein>
<dbReference type="InterPro" id="IPR018376">
    <property type="entry name" value="Enoyl-CoA_hyd/isom_CS"/>
</dbReference>
<feature type="region of interest" description="Disordered" evidence="3">
    <location>
        <begin position="280"/>
        <end position="301"/>
    </location>
</feature>
<dbReference type="PANTHER" id="PTHR43802:SF1">
    <property type="entry name" value="IP11341P-RELATED"/>
    <property type="match status" value="1"/>
</dbReference>
<dbReference type="InterPro" id="IPR001753">
    <property type="entry name" value="Enoyl-CoA_hydra/iso"/>
</dbReference>
<evidence type="ECO:0000256" key="2">
    <source>
        <dbReference type="RuleBase" id="RU003707"/>
    </source>
</evidence>
<comment type="caution">
    <text evidence="4">The sequence shown here is derived from an EMBL/GenBank/DDBJ whole genome shotgun (WGS) entry which is preliminary data.</text>
</comment>
<comment type="similarity">
    <text evidence="1 2">Belongs to the enoyl-CoA hydratase/isomerase family.</text>
</comment>
<dbReference type="PANTHER" id="PTHR43802">
    <property type="entry name" value="ENOYL-COA HYDRATASE"/>
    <property type="match status" value="1"/>
</dbReference>
<dbReference type="Pfam" id="PF00378">
    <property type="entry name" value="ECH_1"/>
    <property type="match status" value="1"/>
</dbReference>
<dbReference type="Gene3D" id="1.10.287.2460">
    <property type="match status" value="1"/>
</dbReference>
<dbReference type="SUPFAM" id="SSF52096">
    <property type="entry name" value="ClpP/crotonase"/>
    <property type="match status" value="1"/>
</dbReference>
<dbReference type="InterPro" id="IPR029045">
    <property type="entry name" value="ClpP/crotonase-like_dom_sf"/>
</dbReference>
<proteinExistence type="inferred from homology"/>
<evidence type="ECO:0000256" key="1">
    <source>
        <dbReference type="ARBA" id="ARBA00005254"/>
    </source>
</evidence>
<evidence type="ECO:0000313" key="4">
    <source>
        <dbReference type="EMBL" id="KAG8181471.1"/>
    </source>
</evidence>
<keyword evidence="5" id="KW-1185">Reference proteome</keyword>
<dbReference type="EMBL" id="JAFNEN010000513">
    <property type="protein sequence ID" value="KAG8181471.1"/>
    <property type="molecule type" value="Genomic_DNA"/>
</dbReference>
<sequence>MSAPTKLLFSSALGRQTVRGLIKREFSTETKSELVRVSKQDKLYLIGINRPEKRNCVNSETASQLKRAFEDFSSDSNAYAAVLYGVGGTFCAGYDLKEISTANVQLTDDGPMGPTRMFLRKPVVAAIDGHAVAGGMELALWCDLRVMEEPAKMGVYCRRFGVPLIDGGTVRLPKLIGLARALDLILTGRGINGKEAFDMGLVTKLCKKGEALKVAVELAQSLCDFPQECLRVDRESSYKATFGSSSLEEALKMEYQNGVNALPEAVKGAANFVQGFGRHGSKPTEINNSEKGSIPNLKNKL</sequence>
<dbReference type="AlphaFoldDB" id="A0AAV6UE37"/>
<gene>
    <name evidence="4" type="ORF">JTE90_016559</name>
</gene>
<organism evidence="4 5">
    <name type="scientific">Oedothorax gibbosus</name>
    <dbReference type="NCBI Taxonomy" id="931172"/>
    <lineage>
        <taxon>Eukaryota</taxon>
        <taxon>Metazoa</taxon>
        <taxon>Ecdysozoa</taxon>
        <taxon>Arthropoda</taxon>
        <taxon>Chelicerata</taxon>
        <taxon>Arachnida</taxon>
        <taxon>Araneae</taxon>
        <taxon>Araneomorphae</taxon>
        <taxon>Entelegynae</taxon>
        <taxon>Araneoidea</taxon>
        <taxon>Linyphiidae</taxon>
        <taxon>Erigoninae</taxon>
        <taxon>Oedothorax</taxon>
    </lineage>
</organism>
<evidence type="ECO:0000256" key="3">
    <source>
        <dbReference type="SAM" id="MobiDB-lite"/>
    </source>
</evidence>
<dbReference type="Gene3D" id="3.90.226.10">
    <property type="entry name" value="2-enoyl-CoA Hydratase, Chain A, domain 1"/>
    <property type="match status" value="1"/>
</dbReference>
<dbReference type="GO" id="GO:0003824">
    <property type="term" value="F:catalytic activity"/>
    <property type="evidence" value="ECO:0007669"/>
    <property type="project" value="InterPro"/>
</dbReference>